<gene>
    <name evidence="1" type="ORF">ATR01nite_19160</name>
</gene>
<evidence type="ECO:0000313" key="1">
    <source>
        <dbReference type="EMBL" id="GEL50841.1"/>
    </source>
</evidence>
<proteinExistence type="predicted"/>
<evidence type="ECO:0000313" key="2">
    <source>
        <dbReference type="Proteomes" id="UP000321800"/>
    </source>
</evidence>
<accession>A0A511FPG1</accession>
<name>A0A511FPG1_9PROT</name>
<dbReference type="EMBL" id="BJVR01000017">
    <property type="protein sequence ID" value="GEL50841.1"/>
    <property type="molecule type" value="Genomic_DNA"/>
</dbReference>
<sequence length="47" mass="5032">MATASMLFSVVTILRPSGWVRLGAGCRMLPLRGLSAALKIPKPDHPD</sequence>
<comment type="caution">
    <text evidence="1">The sequence shown here is derived from an EMBL/GenBank/DDBJ whole genome shotgun (WGS) entry which is preliminary data.</text>
</comment>
<dbReference type="Proteomes" id="UP000321800">
    <property type="component" value="Unassembled WGS sequence"/>
</dbReference>
<reference evidence="1 2" key="1">
    <citation type="submission" date="2019-07" db="EMBL/GenBank/DDBJ databases">
        <title>Whole genome shotgun sequence of Acetobacter tropicalis NBRC 16470.</title>
        <authorList>
            <person name="Hosoyama A."/>
            <person name="Uohara A."/>
            <person name="Ohji S."/>
            <person name="Ichikawa N."/>
        </authorList>
    </citation>
    <scope>NUCLEOTIDE SEQUENCE [LARGE SCALE GENOMIC DNA]</scope>
    <source>
        <strain evidence="1 2">NBRC 16470</strain>
    </source>
</reference>
<dbReference type="AlphaFoldDB" id="A0A511FPG1"/>
<organism evidence="1 2">
    <name type="scientific">Acetobacter tropicalis</name>
    <dbReference type="NCBI Taxonomy" id="104102"/>
    <lineage>
        <taxon>Bacteria</taxon>
        <taxon>Pseudomonadati</taxon>
        <taxon>Pseudomonadota</taxon>
        <taxon>Alphaproteobacteria</taxon>
        <taxon>Acetobacterales</taxon>
        <taxon>Acetobacteraceae</taxon>
        <taxon>Acetobacter</taxon>
    </lineage>
</organism>
<protein>
    <submittedName>
        <fullName evidence="1">Uncharacterized protein</fullName>
    </submittedName>
</protein>